<dbReference type="InterPro" id="IPR006977">
    <property type="entry name" value="Yip1_dom"/>
</dbReference>
<evidence type="ECO:0000313" key="9">
    <source>
        <dbReference type="Proteomes" id="UP000184148"/>
    </source>
</evidence>
<dbReference type="OrthoDB" id="1727020at2"/>
<accession>A0A1M4XW25</accession>
<dbReference type="GO" id="GO:0016020">
    <property type="term" value="C:membrane"/>
    <property type="evidence" value="ECO:0007669"/>
    <property type="project" value="UniProtKB-SubCell"/>
</dbReference>
<proteinExistence type="predicted"/>
<dbReference type="AlphaFoldDB" id="A0A1M4XW25"/>
<feature type="transmembrane region" description="Helical" evidence="6">
    <location>
        <begin position="221"/>
        <end position="249"/>
    </location>
</feature>
<organism evidence="8 9">
    <name type="scientific">Desulforamulus putei DSM 12395</name>
    <dbReference type="NCBI Taxonomy" id="1121429"/>
    <lineage>
        <taxon>Bacteria</taxon>
        <taxon>Bacillati</taxon>
        <taxon>Bacillota</taxon>
        <taxon>Clostridia</taxon>
        <taxon>Eubacteriales</taxon>
        <taxon>Peptococcaceae</taxon>
        <taxon>Desulforamulus</taxon>
    </lineage>
</organism>
<feature type="transmembrane region" description="Helical" evidence="6">
    <location>
        <begin position="189"/>
        <end position="209"/>
    </location>
</feature>
<evidence type="ECO:0000256" key="2">
    <source>
        <dbReference type="ARBA" id="ARBA00022692"/>
    </source>
</evidence>
<evidence type="ECO:0000256" key="5">
    <source>
        <dbReference type="SAM" id="MobiDB-lite"/>
    </source>
</evidence>
<evidence type="ECO:0000313" key="8">
    <source>
        <dbReference type="EMBL" id="SHE97679.1"/>
    </source>
</evidence>
<sequence length="254" mass="27342">MSEFKDDLTRDVSGDLPVTPGPAVPPAVTEGIQPEPQQPPLKYYEIIYGVLFDPVQTMKRVVQKPPLGTTLIIVILLALAGLLTSLYIYARSGPSDLGLEMGLPLHHAMFFSRALRAAAPVLAMLGAVFYFVKWFFYSALLHLLADFYGGRGEARTVFVVYGLAGLPEVFLIPLNVLTTLISPAMATTVNTLGGIVALIWGVVLLTIGLREAHRLSTGRALAVIFTPVLAVIVLALITVVVLVSAMSAFMPPAW</sequence>
<feature type="domain" description="Yip1" evidence="7">
    <location>
        <begin position="49"/>
        <end position="237"/>
    </location>
</feature>
<feature type="transmembrane region" description="Helical" evidence="6">
    <location>
        <begin position="110"/>
        <end position="136"/>
    </location>
</feature>
<keyword evidence="9" id="KW-1185">Reference proteome</keyword>
<reference evidence="9" key="1">
    <citation type="submission" date="2016-11" db="EMBL/GenBank/DDBJ databases">
        <authorList>
            <person name="Varghese N."/>
            <person name="Submissions S."/>
        </authorList>
    </citation>
    <scope>NUCLEOTIDE SEQUENCE [LARGE SCALE GENOMIC DNA]</scope>
    <source>
        <strain evidence="9">DSM 12395</strain>
    </source>
</reference>
<dbReference type="Pfam" id="PF04893">
    <property type="entry name" value="Yip1"/>
    <property type="match status" value="1"/>
</dbReference>
<feature type="compositionally biased region" description="Basic and acidic residues" evidence="5">
    <location>
        <begin position="1"/>
        <end position="13"/>
    </location>
</feature>
<feature type="transmembrane region" description="Helical" evidence="6">
    <location>
        <begin position="157"/>
        <end position="177"/>
    </location>
</feature>
<dbReference type="EMBL" id="FQUY01000009">
    <property type="protein sequence ID" value="SHE97679.1"/>
    <property type="molecule type" value="Genomic_DNA"/>
</dbReference>
<comment type="subcellular location">
    <subcellularLocation>
        <location evidence="1">Membrane</location>
        <topology evidence="1">Multi-pass membrane protein</topology>
    </subcellularLocation>
</comment>
<feature type="region of interest" description="Disordered" evidence="5">
    <location>
        <begin position="1"/>
        <end position="36"/>
    </location>
</feature>
<dbReference type="Proteomes" id="UP000184148">
    <property type="component" value="Unassembled WGS sequence"/>
</dbReference>
<dbReference type="RefSeq" id="WP_073238230.1">
    <property type="nucleotide sequence ID" value="NZ_FQUY01000009.1"/>
</dbReference>
<evidence type="ECO:0000259" key="7">
    <source>
        <dbReference type="Pfam" id="PF04893"/>
    </source>
</evidence>
<keyword evidence="3 6" id="KW-1133">Transmembrane helix</keyword>
<name>A0A1M4XW25_9FIRM</name>
<feature type="transmembrane region" description="Helical" evidence="6">
    <location>
        <begin position="67"/>
        <end position="90"/>
    </location>
</feature>
<evidence type="ECO:0000256" key="1">
    <source>
        <dbReference type="ARBA" id="ARBA00004141"/>
    </source>
</evidence>
<dbReference type="STRING" id="1121429.SAMN02745133_01550"/>
<evidence type="ECO:0000256" key="3">
    <source>
        <dbReference type="ARBA" id="ARBA00022989"/>
    </source>
</evidence>
<keyword evidence="4 6" id="KW-0472">Membrane</keyword>
<keyword evidence="2 6" id="KW-0812">Transmembrane</keyword>
<evidence type="ECO:0000256" key="6">
    <source>
        <dbReference type="SAM" id="Phobius"/>
    </source>
</evidence>
<evidence type="ECO:0000256" key="4">
    <source>
        <dbReference type="ARBA" id="ARBA00023136"/>
    </source>
</evidence>
<protein>
    <submittedName>
        <fullName evidence="8">Yip1 domain-containing protein</fullName>
    </submittedName>
</protein>
<gene>
    <name evidence="8" type="ORF">SAMN02745133_01550</name>
</gene>